<reference evidence="2" key="1">
    <citation type="submission" date="2021-04" db="EMBL/GenBank/DDBJ databases">
        <title>Isolation of p-tert-butylphenol degrading bacteria Sphingobium phenoxybenzoativorans Tas13 from active sludge.</title>
        <authorList>
            <person name="Li Y."/>
        </authorList>
    </citation>
    <scope>NUCLEOTIDE SEQUENCE</scope>
    <source>
        <strain evidence="2">Tas13</strain>
    </source>
</reference>
<dbReference type="AlphaFoldDB" id="A0A975Q0G3"/>
<gene>
    <name evidence="2" type="ORF">KFK14_16905</name>
</gene>
<proteinExistence type="predicted"/>
<keyword evidence="1" id="KW-0812">Transmembrane</keyword>
<evidence type="ECO:0000313" key="2">
    <source>
        <dbReference type="EMBL" id="QUT04704.1"/>
    </source>
</evidence>
<keyword evidence="1" id="KW-1133">Transmembrane helix</keyword>
<feature type="transmembrane region" description="Helical" evidence="1">
    <location>
        <begin position="40"/>
        <end position="60"/>
    </location>
</feature>
<dbReference type="KEGG" id="spph:KFK14_16905"/>
<keyword evidence="3" id="KW-1185">Reference proteome</keyword>
<evidence type="ECO:0000313" key="3">
    <source>
        <dbReference type="Proteomes" id="UP000681425"/>
    </source>
</evidence>
<dbReference type="Proteomes" id="UP000681425">
    <property type="component" value="Chromosome"/>
</dbReference>
<keyword evidence="1" id="KW-0472">Membrane</keyword>
<protein>
    <submittedName>
        <fullName evidence="2">Uncharacterized protein</fullName>
    </submittedName>
</protein>
<accession>A0A975Q0G3</accession>
<sequence length="62" mass="6886">MNSSPTTDLHPVVSAPEQVELDWNDKLTLFYKEHADSARFLFKIGATFAFITATISLLALMA</sequence>
<dbReference type="EMBL" id="CP073910">
    <property type="protein sequence ID" value="QUT04704.1"/>
    <property type="molecule type" value="Genomic_DNA"/>
</dbReference>
<dbReference type="RefSeq" id="WP_070152760.1">
    <property type="nucleotide sequence ID" value="NZ_CP073910.1"/>
</dbReference>
<name>A0A975Q0G3_9SPHN</name>
<evidence type="ECO:0000256" key="1">
    <source>
        <dbReference type="SAM" id="Phobius"/>
    </source>
</evidence>
<organism evidence="2 3">
    <name type="scientific">Sphingobium phenoxybenzoativorans</name>
    <dbReference type="NCBI Taxonomy" id="1592790"/>
    <lineage>
        <taxon>Bacteria</taxon>
        <taxon>Pseudomonadati</taxon>
        <taxon>Pseudomonadota</taxon>
        <taxon>Alphaproteobacteria</taxon>
        <taxon>Sphingomonadales</taxon>
        <taxon>Sphingomonadaceae</taxon>
        <taxon>Sphingobium</taxon>
    </lineage>
</organism>